<dbReference type="STRING" id="1450539.A0A318ZS30"/>
<dbReference type="SUPFAM" id="SSF51905">
    <property type="entry name" value="FAD/NAD(P)-binding domain"/>
    <property type="match status" value="1"/>
</dbReference>
<feature type="domain" description="Glucose-methanol-choline oxidoreductase N-terminal" evidence="14">
    <location>
        <begin position="271"/>
        <end position="496"/>
    </location>
</feature>
<keyword evidence="6" id="KW-0285">Flavoprotein</keyword>
<evidence type="ECO:0000256" key="11">
    <source>
        <dbReference type="ARBA" id="ARBA00023136"/>
    </source>
</evidence>
<dbReference type="Gene3D" id="3.50.50.60">
    <property type="entry name" value="FAD/NAD(P)-binding domain"/>
    <property type="match status" value="2"/>
</dbReference>
<keyword evidence="8" id="KW-0274">FAD</keyword>
<sequence length="752" mass="82458">MAEENTAQHVPMDVPLPPVPTRAIFTTTQWRTLLALADAVIPSIRSPVMYKSKATKIVTSQEMEQARATLISRIPSPDAATIAGQYLRESASSNNTFRESLQRLFSFYVHDEGLNGIKFILNALNTRPGSLLLTGSPILIRDQSVDVREEVFRSWETARLKPLRAVYRALSAIFKKTWISTSPTLNLALGFPRVPVYGKPVDGFKYEFLQFPPGDDLEIIETDVIIVGSGCGGSVAAKNLTEAGYRVMVVDKSYHYTSNHFPMDANEGFISMFEAGGGIVSDDGSTVVLAGSTWGGGGTVNWSAALQTQGYVRQEWAKDGLSFFTSQEFQKCLDRVCDRMGVGIEHIEHNKANRLILEGARRLGYSAKTVPQNTGQSLHYCGYCTLGCHTCGKKGPTETFLADASRGGATFIEGFRADKILFEQKPYGTVASGVEGTWTSRDSYLGLTGLGAVKRKVVIKAKRVVVSCGSLQSPLLLMRSGLKNRRIGRNLHLHPVVVAGAVLNEEVRPWEGSALTTVVNEFENLDQKGHGVKIEALSMLPSAYLPLFPWRGGLDYKLWVLNLARSVGFITLTRDRDGGRVYPDPVDGRCRIEYTPSAYDRKHMLEALIGAAHIAFVAGAKEFHTTWRELAPYIRPEMAPAEAAEGTNSASFQAWLADIRAHKVPLAPERTQFASAHQMGTCRMGTSPKTSVVDPDCQVWETRSLYVVDASVFPSASGVNPMITNMAIADWASRNIAKSLGDSREVHPMARL</sequence>
<proteinExistence type="inferred from homology"/>
<dbReference type="Pfam" id="PF05199">
    <property type="entry name" value="GMC_oxred_C"/>
    <property type="match status" value="1"/>
</dbReference>
<keyword evidence="9" id="KW-1133">Transmembrane helix</keyword>
<evidence type="ECO:0000256" key="3">
    <source>
        <dbReference type="ARBA" id="ARBA00004370"/>
    </source>
</evidence>
<comment type="subcellular location">
    <subcellularLocation>
        <location evidence="3">Membrane</location>
    </subcellularLocation>
</comment>
<dbReference type="OrthoDB" id="269227at2759"/>
<name>A0A318ZS30_9EURO</name>
<evidence type="ECO:0000256" key="2">
    <source>
        <dbReference type="ARBA" id="ARBA00003842"/>
    </source>
</evidence>
<evidence type="ECO:0000256" key="7">
    <source>
        <dbReference type="ARBA" id="ARBA00022692"/>
    </source>
</evidence>
<dbReference type="EMBL" id="KZ821219">
    <property type="protein sequence ID" value="PYH49424.1"/>
    <property type="molecule type" value="Genomic_DNA"/>
</dbReference>
<evidence type="ECO:0000313" key="17">
    <source>
        <dbReference type="EMBL" id="PYH49424.1"/>
    </source>
</evidence>
<keyword evidence="18" id="KW-1185">Reference proteome</keyword>
<keyword evidence="7" id="KW-0812">Transmembrane</keyword>
<evidence type="ECO:0000259" key="16">
    <source>
        <dbReference type="Pfam" id="PF05199"/>
    </source>
</evidence>
<evidence type="ECO:0000256" key="4">
    <source>
        <dbReference type="ARBA" id="ARBA00010790"/>
    </source>
</evidence>
<dbReference type="PANTHER" id="PTHR46056">
    <property type="entry name" value="LONG-CHAIN-ALCOHOL OXIDASE"/>
    <property type="match status" value="1"/>
</dbReference>
<evidence type="ECO:0000256" key="9">
    <source>
        <dbReference type="ARBA" id="ARBA00022989"/>
    </source>
</evidence>
<reference evidence="17 18" key="1">
    <citation type="submission" date="2016-12" db="EMBL/GenBank/DDBJ databases">
        <title>The genomes of Aspergillus section Nigri reveals drivers in fungal speciation.</title>
        <authorList>
            <consortium name="DOE Joint Genome Institute"/>
            <person name="Vesth T.C."/>
            <person name="Nybo J."/>
            <person name="Theobald S."/>
            <person name="Brandl J."/>
            <person name="Frisvad J.C."/>
            <person name="Nielsen K.F."/>
            <person name="Lyhne E.K."/>
            <person name="Kogle M.E."/>
            <person name="Kuo A."/>
            <person name="Riley R."/>
            <person name="Clum A."/>
            <person name="Nolan M."/>
            <person name="Lipzen A."/>
            <person name="Salamov A."/>
            <person name="Henrissat B."/>
            <person name="Wiebenga A."/>
            <person name="De Vries R.P."/>
            <person name="Grigoriev I.V."/>
            <person name="Mortensen U.H."/>
            <person name="Andersen M.R."/>
            <person name="Baker S.E."/>
        </authorList>
    </citation>
    <scope>NUCLEOTIDE SEQUENCE [LARGE SCALE GENOMIC DNA]</scope>
    <source>
        <strain evidence="17 18">JOP 1030-1</strain>
    </source>
</reference>
<comment type="catalytic activity">
    <reaction evidence="1 12">
        <text>a long-chain primary fatty alcohol + O2 = a long-chain fatty aldehyde + H2O2</text>
        <dbReference type="Rhea" id="RHEA:22756"/>
        <dbReference type="ChEBI" id="CHEBI:15379"/>
        <dbReference type="ChEBI" id="CHEBI:16240"/>
        <dbReference type="ChEBI" id="CHEBI:17176"/>
        <dbReference type="ChEBI" id="CHEBI:77396"/>
        <dbReference type="EC" id="1.1.3.20"/>
    </reaction>
</comment>
<feature type="domain" description="FAD-binding" evidence="15">
    <location>
        <begin position="221"/>
        <end position="253"/>
    </location>
</feature>
<accession>A0A318ZS30</accession>
<dbReference type="EC" id="1.1.3.20" evidence="5 12"/>
<dbReference type="PIRSF" id="PIRSF028937">
    <property type="entry name" value="Lg_Ch_AO"/>
    <property type="match status" value="1"/>
</dbReference>
<gene>
    <name evidence="17" type="ORF">BP01DRAFT_332406</name>
</gene>
<evidence type="ECO:0000256" key="10">
    <source>
        <dbReference type="ARBA" id="ARBA00023002"/>
    </source>
</evidence>
<comment type="similarity">
    <text evidence="4 12">Belongs to the GMC oxidoreductase family.</text>
</comment>
<evidence type="ECO:0000259" key="14">
    <source>
        <dbReference type="Pfam" id="PF00732"/>
    </source>
</evidence>
<evidence type="ECO:0000259" key="15">
    <source>
        <dbReference type="Pfam" id="PF01494"/>
    </source>
</evidence>
<evidence type="ECO:0000256" key="8">
    <source>
        <dbReference type="ARBA" id="ARBA00022827"/>
    </source>
</evidence>
<feature type="domain" description="Glucose-methanol-choline oxidoreductase C-terminal" evidence="16">
    <location>
        <begin position="565"/>
        <end position="729"/>
    </location>
</feature>
<evidence type="ECO:0000256" key="6">
    <source>
        <dbReference type="ARBA" id="ARBA00022630"/>
    </source>
</evidence>
<dbReference type="InterPro" id="IPR036188">
    <property type="entry name" value="FAD/NAD-bd_sf"/>
</dbReference>
<evidence type="ECO:0000256" key="5">
    <source>
        <dbReference type="ARBA" id="ARBA00013125"/>
    </source>
</evidence>
<dbReference type="RefSeq" id="XP_025435406.1">
    <property type="nucleotide sequence ID" value="XM_025573090.1"/>
</dbReference>
<organism evidence="17 18">
    <name type="scientific">Aspergillus saccharolyticus JOP 1030-1</name>
    <dbReference type="NCBI Taxonomy" id="1450539"/>
    <lineage>
        <taxon>Eukaryota</taxon>
        <taxon>Fungi</taxon>
        <taxon>Dikarya</taxon>
        <taxon>Ascomycota</taxon>
        <taxon>Pezizomycotina</taxon>
        <taxon>Eurotiomycetes</taxon>
        <taxon>Eurotiomycetidae</taxon>
        <taxon>Eurotiales</taxon>
        <taxon>Aspergillaceae</taxon>
        <taxon>Aspergillus</taxon>
        <taxon>Aspergillus subgen. Circumdati</taxon>
    </lineage>
</organism>
<feature type="active site" description="Proton acceptor" evidence="13">
    <location>
        <position position="677"/>
    </location>
</feature>
<dbReference type="InterPro" id="IPR000172">
    <property type="entry name" value="GMC_OxRdtase_N"/>
</dbReference>
<comment type="function">
    <text evidence="2">Long-chain fatty alcohol oxidase involved in the omega-oxidation pathway of lipid degradation.</text>
</comment>
<keyword evidence="11" id="KW-0472">Membrane</keyword>
<dbReference type="Pfam" id="PF00732">
    <property type="entry name" value="GMC_oxred_N"/>
    <property type="match status" value="1"/>
</dbReference>
<evidence type="ECO:0000256" key="13">
    <source>
        <dbReference type="PIRSR" id="PIRSR028937-1"/>
    </source>
</evidence>
<evidence type="ECO:0000256" key="12">
    <source>
        <dbReference type="PIRNR" id="PIRNR028937"/>
    </source>
</evidence>
<dbReference type="InterPro" id="IPR007867">
    <property type="entry name" value="GMC_OxRtase_C"/>
</dbReference>
<dbReference type="InterPro" id="IPR002938">
    <property type="entry name" value="FAD-bd"/>
</dbReference>
<evidence type="ECO:0000256" key="1">
    <source>
        <dbReference type="ARBA" id="ARBA00000920"/>
    </source>
</evidence>
<dbReference type="PANTHER" id="PTHR46056:SF12">
    <property type="entry name" value="LONG-CHAIN-ALCOHOL OXIDASE"/>
    <property type="match status" value="1"/>
</dbReference>
<dbReference type="GO" id="GO:0046577">
    <property type="term" value="F:long-chain-alcohol oxidase activity"/>
    <property type="evidence" value="ECO:0007669"/>
    <property type="project" value="UniProtKB-EC"/>
</dbReference>
<dbReference type="InterPro" id="IPR012400">
    <property type="entry name" value="Long_Oxdase"/>
</dbReference>
<dbReference type="AlphaFoldDB" id="A0A318ZS30"/>
<dbReference type="Pfam" id="PF01494">
    <property type="entry name" value="FAD_binding_3"/>
    <property type="match status" value="1"/>
</dbReference>
<dbReference type="Proteomes" id="UP000248349">
    <property type="component" value="Unassembled WGS sequence"/>
</dbReference>
<dbReference type="GO" id="GO:0071949">
    <property type="term" value="F:FAD binding"/>
    <property type="evidence" value="ECO:0007669"/>
    <property type="project" value="InterPro"/>
</dbReference>
<protein>
    <recommendedName>
        <fullName evidence="5 12">Long-chain-alcohol oxidase</fullName>
        <ecNumber evidence="5 12">1.1.3.20</ecNumber>
    </recommendedName>
</protein>
<dbReference type="GeneID" id="37074318"/>
<dbReference type="GO" id="GO:0016020">
    <property type="term" value="C:membrane"/>
    <property type="evidence" value="ECO:0007669"/>
    <property type="project" value="UniProtKB-SubCell"/>
</dbReference>
<keyword evidence="10 12" id="KW-0560">Oxidoreductase</keyword>
<evidence type="ECO:0000313" key="18">
    <source>
        <dbReference type="Proteomes" id="UP000248349"/>
    </source>
</evidence>